<keyword evidence="3" id="KW-1185">Reference proteome</keyword>
<dbReference type="EnsemblPlants" id="QL04p005984:mrna">
    <property type="protein sequence ID" value="QL04p005984:mrna"/>
    <property type="gene ID" value="QL04p005984"/>
</dbReference>
<proteinExistence type="predicted"/>
<feature type="region of interest" description="Disordered" evidence="1">
    <location>
        <begin position="38"/>
        <end position="61"/>
    </location>
</feature>
<dbReference type="InParanoid" id="A0A7N2LDX0"/>
<name>A0A7N2LDX0_QUELO</name>
<dbReference type="AlphaFoldDB" id="A0A7N2LDX0"/>
<evidence type="ECO:0000313" key="2">
    <source>
        <dbReference type="EnsemblPlants" id="QL04p005984:mrna"/>
    </source>
</evidence>
<feature type="region of interest" description="Disordered" evidence="1">
    <location>
        <begin position="91"/>
        <end position="111"/>
    </location>
</feature>
<reference evidence="2 3" key="1">
    <citation type="journal article" date="2016" name="G3 (Bethesda)">
        <title>First Draft Assembly and Annotation of the Genome of a California Endemic Oak Quercus lobata Nee (Fagaceae).</title>
        <authorList>
            <person name="Sork V.L."/>
            <person name="Fitz-Gibbon S.T."/>
            <person name="Puiu D."/>
            <person name="Crepeau M."/>
            <person name="Gugger P.F."/>
            <person name="Sherman R."/>
            <person name="Stevens K."/>
            <person name="Langley C.H."/>
            <person name="Pellegrini M."/>
            <person name="Salzberg S.L."/>
        </authorList>
    </citation>
    <scope>NUCLEOTIDE SEQUENCE [LARGE SCALE GENOMIC DNA]</scope>
    <source>
        <strain evidence="2 3">cv. SW786</strain>
    </source>
</reference>
<dbReference type="Gramene" id="QL04p005984:mrna">
    <property type="protein sequence ID" value="QL04p005984:mrna"/>
    <property type="gene ID" value="QL04p005984"/>
</dbReference>
<accession>A0A7N2LDX0</accession>
<sequence length="200" mass="21021">MLRQWRECSAHYGVQGVVLRSSSGSYFQHNFVLGSNAHPTIQPTDRGGSVQSGGNPSKGVLTAEDQQFGSWIRASQFNSTRKAVVQVQGFESSGGQKAGSNSNVGKSQGSATTVLVSPAPITTVETGQTTTSPLAMYMEAEKSNGGLAGRAVESNNDDCLDCEHKEQWPVGIGAIIRDDKGRVEAALSKKTHAPLGAVDA</sequence>
<evidence type="ECO:0000313" key="3">
    <source>
        <dbReference type="Proteomes" id="UP000594261"/>
    </source>
</evidence>
<organism evidence="2 3">
    <name type="scientific">Quercus lobata</name>
    <name type="common">Valley oak</name>
    <dbReference type="NCBI Taxonomy" id="97700"/>
    <lineage>
        <taxon>Eukaryota</taxon>
        <taxon>Viridiplantae</taxon>
        <taxon>Streptophyta</taxon>
        <taxon>Embryophyta</taxon>
        <taxon>Tracheophyta</taxon>
        <taxon>Spermatophyta</taxon>
        <taxon>Magnoliopsida</taxon>
        <taxon>eudicotyledons</taxon>
        <taxon>Gunneridae</taxon>
        <taxon>Pentapetalae</taxon>
        <taxon>rosids</taxon>
        <taxon>fabids</taxon>
        <taxon>Fagales</taxon>
        <taxon>Fagaceae</taxon>
        <taxon>Quercus</taxon>
    </lineage>
</organism>
<reference evidence="2" key="2">
    <citation type="submission" date="2021-01" db="UniProtKB">
        <authorList>
            <consortium name="EnsemblPlants"/>
        </authorList>
    </citation>
    <scope>IDENTIFICATION</scope>
</reference>
<evidence type="ECO:0000256" key="1">
    <source>
        <dbReference type="SAM" id="MobiDB-lite"/>
    </source>
</evidence>
<dbReference type="Proteomes" id="UP000594261">
    <property type="component" value="Chromosome 4"/>
</dbReference>
<protein>
    <submittedName>
        <fullName evidence="2">Uncharacterized protein</fullName>
    </submittedName>
</protein>
<dbReference type="EMBL" id="LRBV02000004">
    <property type="status" value="NOT_ANNOTATED_CDS"/>
    <property type="molecule type" value="Genomic_DNA"/>
</dbReference>